<evidence type="ECO:0000256" key="5">
    <source>
        <dbReference type="ARBA" id="ARBA00023136"/>
    </source>
</evidence>
<dbReference type="EMBL" id="SMOL01000231">
    <property type="protein sequence ID" value="KAB2622063.1"/>
    <property type="molecule type" value="Genomic_DNA"/>
</dbReference>
<keyword evidence="4" id="KW-1133">Transmembrane helix</keyword>
<keyword evidence="3" id="KW-0732">Signal</keyword>
<protein>
    <recommendedName>
        <fullName evidence="8">Protein kinase domain-containing protein</fullName>
    </recommendedName>
</protein>
<dbReference type="GO" id="GO:0016020">
    <property type="term" value="C:membrane"/>
    <property type="evidence" value="ECO:0007669"/>
    <property type="project" value="UniProtKB-SubCell"/>
</dbReference>
<evidence type="ECO:0000313" key="6">
    <source>
        <dbReference type="EMBL" id="KAB2622063.1"/>
    </source>
</evidence>
<comment type="subcellular location">
    <subcellularLocation>
        <location evidence="1">Membrane</location>
        <topology evidence="1">Single-pass membrane protein</topology>
    </subcellularLocation>
</comment>
<dbReference type="Gene3D" id="1.10.510.10">
    <property type="entry name" value="Transferase(Phosphotransferase) domain 1"/>
    <property type="match status" value="1"/>
</dbReference>
<evidence type="ECO:0000313" key="7">
    <source>
        <dbReference type="Proteomes" id="UP000327157"/>
    </source>
</evidence>
<organism evidence="6 7">
    <name type="scientific">Pyrus ussuriensis x Pyrus communis</name>
    <dbReference type="NCBI Taxonomy" id="2448454"/>
    <lineage>
        <taxon>Eukaryota</taxon>
        <taxon>Viridiplantae</taxon>
        <taxon>Streptophyta</taxon>
        <taxon>Embryophyta</taxon>
        <taxon>Tracheophyta</taxon>
        <taxon>Spermatophyta</taxon>
        <taxon>Magnoliopsida</taxon>
        <taxon>eudicotyledons</taxon>
        <taxon>Gunneridae</taxon>
        <taxon>Pentapetalae</taxon>
        <taxon>rosids</taxon>
        <taxon>fabids</taxon>
        <taxon>Rosales</taxon>
        <taxon>Rosaceae</taxon>
        <taxon>Amygdaloideae</taxon>
        <taxon>Maleae</taxon>
        <taxon>Pyrus</taxon>
    </lineage>
</organism>
<evidence type="ECO:0000256" key="3">
    <source>
        <dbReference type="ARBA" id="ARBA00022729"/>
    </source>
</evidence>
<dbReference type="AlphaFoldDB" id="A0A5N5H632"/>
<dbReference type="OrthoDB" id="1165595at2759"/>
<evidence type="ECO:0000256" key="1">
    <source>
        <dbReference type="ARBA" id="ARBA00004167"/>
    </source>
</evidence>
<dbReference type="Proteomes" id="UP000327157">
    <property type="component" value="Chromosome 4"/>
</dbReference>
<keyword evidence="7" id="KW-1185">Reference proteome</keyword>
<accession>A0A5N5H632</accession>
<reference evidence="6 7" key="3">
    <citation type="submission" date="2019-11" db="EMBL/GenBank/DDBJ databases">
        <title>A de novo genome assembly of a pear dwarfing rootstock.</title>
        <authorList>
            <person name="Wang F."/>
            <person name="Wang J."/>
            <person name="Li S."/>
            <person name="Zhang Y."/>
            <person name="Fang M."/>
            <person name="Ma L."/>
            <person name="Zhao Y."/>
            <person name="Jiang S."/>
        </authorList>
    </citation>
    <scope>NUCLEOTIDE SEQUENCE [LARGE SCALE GENOMIC DNA]</scope>
    <source>
        <strain evidence="6">S2</strain>
        <tissue evidence="6">Leaf</tissue>
    </source>
</reference>
<evidence type="ECO:0000256" key="4">
    <source>
        <dbReference type="ARBA" id="ARBA00022989"/>
    </source>
</evidence>
<dbReference type="InterPro" id="IPR011009">
    <property type="entry name" value="Kinase-like_dom_sf"/>
</dbReference>
<comment type="caution">
    <text evidence="6">The sequence shown here is derived from an EMBL/GenBank/DDBJ whole genome shotgun (WGS) entry which is preliminary data.</text>
</comment>
<proteinExistence type="predicted"/>
<reference evidence="6 7" key="1">
    <citation type="submission" date="2019-09" db="EMBL/GenBank/DDBJ databases">
        <authorList>
            <person name="Ou C."/>
        </authorList>
    </citation>
    <scope>NUCLEOTIDE SEQUENCE [LARGE SCALE GENOMIC DNA]</scope>
    <source>
        <strain evidence="6">S2</strain>
        <tissue evidence="6">Leaf</tissue>
    </source>
</reference>
<dbReference type="Gene3D" id="3.30.200.20">
    <property type="entry name" value="Phosphorylase Kinase, domain 1"/>
    <property type="match status" value="1"/>
</dbReference>
<dbReference type="PANTHER" id="PTHR47974:SF4">
    <property type="entry name" value="RECEPTOR-LIKE SERINE_THREONINE-PROTEIN KINASE"/>
    <property type="match status" value="1"/>
</dbReference>
<keyword evidence="2" id="KW-0812">Transmembrane</keyword>
<dbReference type="SUPFAM" id="SSF56112">
    <property type="entry name" value="Protein kinase-like (PK-like)"/>
    <property type="match status" value="1"/>
</dbReference>
<dbReference type="PANTHER" id="PTHR47974">
    <property type="entry name" value="OS07G0415500 PROTEIN"/>
    <property type="match status" value="1"/>
</dbReference>
<evidence type="ECO:0000256" key="2">
    <source>
        <dbReference type="ARBA" id="ARBA00022692"/>
    </source>
</evidence>
<gene>
    <name evidence="6" type="ORF">D8674_024245</name>
</gene>
<name>A0A5N5H632_9ROSA</name>
<reference evidence="7" key="2">
    <citation type="submission" date="2019-10" db="EMBL/GenBank/DDBJ databases">
        <title>A de novo genome assembly of a pear dwarfing rootstock.</title>
        <authorList>
            <person name="Wang F."/>
            <person name="Wang J."/>
            <person name="Li S."/>
            <person name="Zhang Y."/>
            <person name="Fang M."/>
            <person name="Ma L."/>
            <person name="Zhao Y."/>
            <person name="Jiang S."/>
        </authorList>
    </citation>
    <scope>NUCLEOTIDE SEQUENCE [LARGE SCALE GENOMIC DNA]</scope>
</reference>
<sequence>MYKGVLADEKVVAVKKLADIYQGEGVFWADFSTIGKINHMNLYVENGSLDKHLFLPNFLGWQERFKVAMGIAKGLAYLHHECLEWEETSKRPTIDLVVKFLLECEGESSVACEGVSAVEFEREFAVACECEFAVAYEGTSRKNYLRNRCLCNKTKFVARVNFAQRKNIFVTQSQ</sequence>
<keyword evidence="5" id="KW-0472">Membrane</keyword>
<evidence type="ECO:0008006" key="8">
    <source>
        <dbReference type="Google" id="ProtNLM"/>
    </source>
</evidence>